<dbReference type="RefSeq" id="WP_179744766.1">
    <property type="nucleotide sequence ID" value="NZ_JACCAS010000001.1"/>
</dbReference>
<evidence type="ECO:0000313" key="3">
    <source>
        <dbReference type="Proteomes" id="UP000540929"/>
    </source>
</evidence>
<dbReference type="AlphaFoldDB" id="A0A7Z0B9U2"/>
<accession>A0A7Z0B9U2</accession>
<keyword evidence="3" id="KW-1185">Reference proteome</keyword>
<name>A0A7Z0B9U2_9BURK</name>
<dbReference type="EMBL" id="JACCAS010000001">
    <property type="protein sequence ID" value="NYH24697.1"/>
    <property type="molecule type" value="Genomic_DNA"/>
</dbReference>
<evidence type="ECO:0000256" key="1">
    <source>
        <dbReference type="SAM" id="MobiDB-lite"/>
    </source>
</evidence>
<organism evidence="2 3">
    <name type="scientific">Paraburkholderia bryophila</name>
    <dbReference type="NCBI Taxonomy" id="420952"/>
    <lineage>
        <taxon>Bacteria</taxon>
        <taxon>Pseudomonadati</taxon>
        <taxon>Pseudomonadota</taxon>
        <taxon>Betaproteobacteria</taxon>
        <taxon>Burkholderiales</taxon>
        <taxon>Burkholderiaceae</taxon>
        <taxon>Paraburkholderia</taxon>
    </lineage>
</organism>
<evidence type="ECO:0000313" key="2">
    <source>
        <dbReference type="EMBL" id="NYH24697.1"/>
    </source>
</evidence>
<comment type="caution">
    <text evidence="2">The sequence shown here is derived from an EMBL/GenBank/DDBJ whole genome shotgun (WGS) entry which is preliminary data.</text>
</comment>
<feature type="compositionally biased region" description="Low complexity" evidence="1">
    <location>
        <begin position="284"/>
        <end position="297"/>
    </location>
</feature>
<reference evidence="2 3" key="1">
    <citation type="submission" date="2020-07" db="EMBL/GenBank/DDBJ databases">
        <title>Exploring microbial biodiversity for novel pathways involved in the catabolism of aromatic compounds derived from lignin.</title>
        <authorList>
            <person name="Elkins J."/>
        </authorList>
    </citation>
    <scope>NUCLEOTIDE SEQUENCE [LARGE SCALE GENOMIC DNA]</scope>
    <source>
        <strain evidence="2 3">H2C3C</strain>
    </source>
</reference>
<feature type="region of interest" description="Disordered" evidence="1">
    <location>
        <begin position="275"/>
        <end position="297"/>
    </location>
</feature>
<proteinExistence type="predicted"/>
<gene>
    <name evidence="2" type="ORF">GGD40_004176</name>
</gene>
<dbReference type="Proteomes" id="UP000540929">
    <property type="component" value="Unassembled WGS sequence"/>
</dbReference>
<protein>
    <submittedName>
        <fullName evidence="2">Phage baseplate assembly protein gpV</fullName>
    </submittedName>
</protein>
<sequence>MSLAVVVAVHPEGNSIDVVDSDSGAWIGNVQVMSHTGSSNTGHMDLADIGMPVGVSQWDLTQAPERYVQALLSHVKGMPIAVGFLMPQITQMTFQRSNFRVNRHASDVYETTNAQGDHEFSHPSGSYMRWGQSPAHEDLTGADWDGQWQITQNKGSAPHLNITVANAGSPVATLHFDPQGNVTLTHNGNLTVNAKGNAAVTVGGTTELDSSGDVTIKAPQTTVEGPLTVTGPFAFQSGMTGSAGSGGGATMQIQGDATFSGTLTGETDVVAAGISGKGHKHTSESPGTPTSTPIAGA</sequence>